<name>A0A2N7X845_9BURK</name>
<evidence type="ECO:0000313" key="3">
    <source>
        <dbReference type="Proteomes" id="UP000235777"/>
    </source>
</evidence>
<proteinExistence type="predicted"/>
<dbReference type="AlphaFoldDB" id="A0A2N7X845"/>
<accession>A0A2N7X845</accession>
<protein>
    <submittedName>
        <fullName evidence="2">DUF2442 domain-containing protein</fullName>
    </submittedName>
</protein>
<evidence type="ECO:0000256" key="1">
    <source>
        <dbReference type="SAM" id="MobiDB-lite"/>
    </source>
</evidence>
<dbReference type="Gene3D" id="3.30.2020.40">
    <property type="entry name" value="Uncharacterised protein PF10387, DUF2442"/>
    <property type="match status" value="1"/>
</dbReference>
<organism evidence="2 3">
    <name type="scientific">Trinickia symbiotica</name>
    <dbReference type="NCBI Taxonomy" id="863227"/>
    <lineage>
        <taxon>Bacteria</taxon>
        <taxon>Pseudomonadati</taxon>
        <taxon>Pseudomonadota</taxon>
        <taxon>Betaproteobacteria</taxon>
        <taxon>Burkholderiales</taxon>
        <taxon>Burkholderiaceae</taxon>
        <taxon>Trinickia</taxon>
    </lineage>
</organism>
<gene>
    <name evidence="2" type="ORF">C0Z20_06655</name>
</gene>
<dbReference type="Proteomes" id="UP000235777">
    <property type="component" value="Unassembled WGS sequence"/>
</dbReference>
<dbReference type="STRING" id="863227.GCA_000373005_02746"/>
<comment type="caution">
    <text evidence="2">The sequence shown here is derived from an EMBL/GenBank/DDBJ whole genome shotgun (WGS) entry which is preliminary data.</text>
</comment>
<dbReference type="OrthoDB" id="8563470at2"/>
<sequence length="143" mass="15044">MAATNDAIAAARKAAKAAGPRVVQARYRRSSAKLEIAYENGVTLTVPVGLIEEFAALEAPPVWADLAKIEIWGGGYDLFFPRLDTFVNGPALLRGALGSQAWMRELARGMGMAKSPAKAAAARANGLKGGRPRKHSALTTKAA</sequence>
<keyword evidence="3" id="KW-1185">Reference proteome</keyword>
<dbReference type="RefSeq" id="WP_018441310.1">
    <property type="nucleotide sequence ID" value="NZ_KB890176.1"/>
</dbReference>
<reference evidence="2 3" key="1">
    <citation type="submission" date="2018-01" db="EMBL/GenBank/DDBJ databases">
        <title>Whole genome analyses suggest that Burkholderia sensu lato contains two further novel genera in the rhizoxinica-symbiotica group Mycetohabitans gen. nov., and Trinickia gen. nov.: implications for the evolution of diazotrophy and nodulation in the Burkholderiaceae.</title>
        <authorList>
            <person name="Estrada-de los Santos P."/>
            <person name="Palmer M."/>
            <person name="Chavez-Ramirez B."/>
            <person name="Beukes C."/>
            <person name="Steenkamp E.T."/>
            <person name="Hirsch A.M."/>
            <person name="Manyaka P."/>
            <person name="Maluk M."/>
            <person name="Lafos M."/>
            <person name="Crook M."/>
            <person name="Gross E."/>
            <person name="Simon M.F."/>
            <person name="Bueno dos Reis Junior F."/>
            <person name="Poole P.S."/>
            <person name="Venter S.N."/>
            <person name="James E.K."/>
        </authorList>
    </citation>
    <scope>NUCLEOTIDE SEQUENCE [LARGE SCALE GENOMIC DNA]</scope>
    <source>
        <strain evidence="2 3">JPY 581</strain>
    </source>
</reference>
<evidence type="ECO:0000313" key="2">
    <source>
        <dbReference type="EMBL" id="PMS37635.1"/>
    </source>
</evidence>
<dbReference type="EMBL" id="PNYC01000003">
    <property type="protein sequence ID" value="PMS37635.1"/>
    <property type="molecule type" value="Genomic_DNA"/>
</dbReference>
<feature type="region of interest" description="Disordered" evidence="1">
    <location>
        <begin position="121"/>
        <end position="143"/>
    </location>
</feature>